<dbReference type="SMART" id="SM00399">
    <property type="entry name" value="ZnF_C4"/>
    <property type="match status" value="1"/>
</dbReference>
<keyword evidence="2" id="KW-0479">Metal-binding</keyword>
<name>A0A1I7SF25_BURXY</name>
<comment type="similarity">
    <text evidence="1">Belongs to the nuclear hormone receptor family.</text>
</comment>
<dbReference type="SMR" id="A0A1I7SF25"/>
<evidence type="ECO:0000256" key="1">
    <source>
        <dbReference type="ARBA" id="ARBA00005993"/>
    </source>
</evidence>
<organism evidence="12 14">
    <name type="scientific">Bursaphelenchus xylophilus</name>
    <name type="common">Pinewood nematode worm</name>
    <name type="synonym">Aphelenchoides xylophilus</name>
    <dbReference type="NCBI Taxonomy" id="6326"/>
    <lineage>
        <taxon>Eukaryota</taxon>
        <taxon>Metazoa</taxon>
        <taxon>Ecdysozoa</taxon>
        <taxon>Nematoda</taxon>
        <taxon>Chromadorea</taxon>
        <taxon>Rhabditida</taxon>
        <taxon>Tylenchina</taxon>
        <taxon>Tylenchomorpha</taxon>
        <taxon>Aphelenchoidea</taxon>
        <taxon>Aphelenchoididae</taxon>
        <taxon>Bursaphelenchus</taxon>
    </lineage>
</organism>
<dbReference type="Pfam" id="PF00105">
    <property type="entry name" value="zf-C4"/>
    <property type="match status" value="1"/>
</dbReference>
<dbReference type="InterPro" id="IPR035500">
    <property type="entry name" value="NHR-like_dom_sf"/>
</dbReference>
<keyword evidence="7" id="KW-0804">Transcription</keyword>
<keyword evidence="13" id="KW-1185">Reference proteome</keyword>
<dbReference type="PRINTS" id="PR00047">
    <property type="entry name" value="STROIDFINGER"/>
</dbReference>
<dbReference type="SUPFAM" id="SSF48508">
    <property type="entry name" value="Nuclear receptor ligand-binding domain"/>
    <property type="match status" value="1"/>
</dbReference>
<evidence type="ECO:0000256" key="6">
    <source>
        <dbReference type="ARBA" id="ARBA00023125"/>
    </source>
</evidence>
<dbReference type="PROSITE" id="PS00031">
    <property type="entry name" value="NUCLEAR_REC_DBD_1"/>
    <property type="match status" value="1"/>
</dbReference>
<evidence type="ECO:0000313" key="14">
    <source>
        <dbReference type="WBParaSite" id="BXY_1163600.1"/>
    </source>
</evidence>
<keyword evidence="8" id="KW-0675">Receptor</keyword>
<dbReference type="Proteomes" id="UP000582659">
    <property type="component" value="Unassembled WGS sequence"/>
</dbReference>
<sequence length="428" mass="49314">MSIGSSASPSLSSCSSNGDLMSPHDIPDNAEEAMAIQPLVDKVPCQICKLQASAVTYFGVSVCSGCRAFFRRSVKKSKKYQCLNSRLCGKNQLVPNRRVCKYCRFQRCIDAGMLDAKVRMTTRLMESTKNFDFPLPFLLTSPTSTTYLDEDTDNVLSRFTTLKKQIIHERNRMYSHRFESQLSAGASHDMKVGLDEYSIFNRIIANTDNLFNEIDRDDWNTLKMTEYSMWWSLTEQLSTTIRYYGHEHKRLYNIDGSYAPLTMEHTRRHFGYIYSHIIGDQDSIFDITMEYVYRVQLAMAETVGKAMANANLDDTELSALVLLLMTRHGCFESVKQKTRDYLTYLRNGTLKSLGKYVRRNGRDEDERIAQIIFLIADLQDLGRLIKHAMRLMMAATDYRALPEHFFRVLDDCRNSLVMKPRPTFITTN</sequence>
<dbReference type="WBParaSite" id="BXY_1163600.1">
    <property type="protein sequence ID" value="BXY_1163600.1"/>
    <property type="gene ID" value="BXY_1163600"/>
</dbReference>
<dbReference type="InterPro" id="IPR013088">
    <property type="entry name" value="Znf_NHR/GATA"/>
</dbReference>
<protein>
    <submittedName>
        <fullName evidence="11">(pine wood nematode) hypothetical protein</fullName>
    </submittedName>
    <submittedName>
        <fullName evidence="14">Nuclear receptor domain-containing protein</fullName>
    </submittedName>
</protein>
<dbReference type="GO" id="GO:0003700">
    <property type="term" value="F:DNA-binding transcription factor activity"/>
    <property type="evidence" value="ECO:0007669"/>
    <property type="project" value="InterPro"/>
</dbReference>
<keyword evidence="3" id="KW-0863">Zinc-finger</keyword>
<accession>A0A1I7SF25</accession>
<dbReference type="InterPro" id="IPR001628">
    <property type="entry name" value="Znf_hrmn_rcpt"/>
</dbReference>
<dbReference type="EMBL" id="CAJFDI010000001">
    <property type="protein sequence ID" value="CAD5207674.1"/>
    <property type="molecule type" value="Genomic_DNA"/>
</dbReference>
<evidence type="ECO:0000256" key="7">
    <source>
        <dbReference type="ARBA" id="ARBA00023163"/>
    </source>
</evidence>
<keyword evidence="9" id="KW-0539">Nucleus</keyword>
<dbReference type="EMBL" id="CAJFCV020000001">
    <property type="protein sequence ID" value="CAG9078966.1"/>
    <property type="molecule type" value="Genomic_DNA"/>
</dbReference>
<dbReference type="eggNOG" id="KOG4846">
    <property type="taxonomic scope" value="Eukaryota"/>
</dbReference>
<evidence type="ECO:0000256" key="4">
    <source>
        <dbReference type="ARBA" id="ARBA00022833"/>
    </source>
</evidence>
<keyword evidence="5" id="KW-0805">Transcription regulation</keyword>
<dbReference type="SUPFAM" id="SSF57716">
    <property type="entry name" value="Glucocorticoid receptor-like (DNA-binding domain)"/>
    <property type="match status" value="1"/>
</dbReference>
<evidence type="ECO:0000313" key="11">
    <source>
        <dbReference type="EMBL" id="CAD5207674.1"/>
    </source>
</evidence>
<gene>
    <name evidence="11" type="ORF">BXYJ_LOCUS43</name>
</gene>
<reference evidence="14" key="1">
    <citation type="submission" date="2016-11" db="UniProtKB">
        <authorList>
            <consortium name="WormBaseParasite"/>
        </authorList>
    </citation>
    <scope>IDENTIFICATION</scope>
</reference>
<evidence type="ECO:0000256" key="2">
    <source>
        <dbReference type="ARBA" id="ARBA00022723"/>
    </source>
</evidence>
<dbReference type="Proteomes" id="UP000659654">
    <property type="component" value="Unassembled WGS sequence"/>
</dbReference>
<dbReference type="Gene3D" id="1.10.565.10">
    <property type="entry name" value="Retinoid X Receptor"/>
    <property type="match status" value="1"/>
</dbReference>
<dbReference type="GO" id="GO:0043565">
    <property type="term" value="F:sequence-specific DNA binding"/>
    <property type="evidence" value="ECO:0007669"/>
    <property type="project" value="InterPro"/>
</dbReference>
<evidence type="ECO:0000256" key="9">
    <source>
        <dbReference type="ARBA" id="ARBA00023242"/>
    </source>
</evidence>
<dbReference type="Gene3D" id="3.30.50.10">
    <property type="entry name" value="Erythroid Transcription Factor GATA-1, subunit A"/>
    <property type="match status" value="1"/>
</dbReference>
<evidence type="ECO:0000313" key="13">
    <source>
        <dbReference type="Proteomes" id="UP000659654"/>
    </source>
</evidence>
<dbReference type="PROSITE" id="PS51030">
    <property type="entry name" value="NUCLEAR_REC_DBD_2"/>
    <property type="match status" value="1"/>
</dbReference>
<dbReference type="OrthoDB" id="5778324at2759"/>
<keyword evidence="6" id="KW-0238">DNA-binding</keyword>
<evidence type="ECO:0000259" key="10">
    <source>
        <dbReference type="PROSITE" id="PS51030"/>
    </source>
</evidence>
<evidence type="ECO:0000313" key="12">
    <source>
        <dbReference type="Proteomes" id="UP000095284"/>
    </source>
</evidence>
<dbReference type="Proteomes" id="UP000095284">
    <property type="component" value="Unplaced"/>
</dbReference>
<proteinExistence type="inferred from homology"/>
<evidence type="ECO:0000256" key="8">
    <source>
        <dbReference type="ARBA" id="ARBA00023170"/>
    </source>
</evidence>
<dbReference type="GO" id="GO:0008270">
    <property type="term" value="F:zinc ion binding"/>
    <property type="evidence" value="ECO:0007669"/>
    <property type="project" value="UniProtKB-KW"/>
</dbReference>
<evidence type="ECO:0000256" key="3">
    <source>
        <dbReference type="ARBA" id="ARBA00022771"/>
    </source>
</evidence>
<reference evidence="11" key="2">
    <citation type="submission" date="2020-09" db="EMBL/GenBank/DDBJ databases">
        <authorList>
            <person name="Kikuchi T."/>
        </authorList>
    </citation>
    <scope>NUCLEOTIDE SEQUENCE</scope>
    <source>
        <strain evidence="11">Ka4C1</strain>
    </source>
</reference>
<keyword evidence="4" id="KW-0862">Zinc</keyword>
<feature type="domain" description="Nuclear receptor" evidence="10">
    <location>
        <begin position="42"/>
        <end position="120"/>
    </location>
</feature>
<dbReference type="PANTHER" id="PTHR24083">
    <property type="entry name" value="NUCLEAR HORMONE RECEPTOR"/>
    <property type="match status" value="1"/>
</dbReference>
<dbReference type="InterPro" id="IPR050274">
    <property type="entry name" value="Nuclear_hormone_rcpt_NR2"/>
</dbReference>
<evidence type="ECO:0000256" key="5">
    <source>
        <dbReference type="ARBA" id="ARBA00023015"/>
    </source>
</evidence>
<dbReference type="AlphaFoldDB" id="A0A1I7SF25"/>